<evidence type="ECO:0000256" key="4">
    <source>
        <dbReference type="PROSITE-ProRule" id="PRU00169"/>
    </source>
</evidence>
<dbReference type="PROSITE" id="PS50112">
    <property type="entry name" value="PAS"/>
    <property type="match status" value="1"/>
</dbReference>
<dbReference type="Pfam" id="PF00072">
    <property type="entry name" value="Response_reg"/>
    <property type="match status" value="1"/>
</dbReference>
<dbReference type="GO" id="GO:0005524">
    <property type="term" value="F:ATP binding"/>
    <property type="evidence" value="ECO:0007669"/>
    <property type="project" value="UniProtKB-KW"/>
</dbReference>
<dbReference type="SMART" id="SM00387">
    <property type="entry name" value="HATPase_c"/>
    <property type="match status" value="1"/>
</dbReference>
<evidence type="ECO:0000259" key="5">
    <source>
        <dbReference type="PROSITE" id="PS50109"/>
    </source>
</evidence>
<dbReference type="Gene3D" id="3.40.50.2300">
    <property type="match status" value="1"/>
</dbReference>
<evidence type="ECO:0000259" key="8">
    <source>
        <dbReference type="PROSITE" id="PS50113"/>
    </source>
</evidence>
<dbReference type="InterPro" id="IPR035965">
    <property type="entry name" value="PAS-like_dom_sf"/>
</dbReference>
<dbReference type="RefSeq" id="WP_272096531.1">
    <property type="nucleotide sequence ID" value="NZ_JAQNDK010000002.1"/>
</dbReference>
<evidence type="ECO:0000256" key="3">
    <source>
        <dbReference type="ARBA" id="ARBA00022553"/>
    </source>
</evidence>
<dbReference type="CDD" id="cd00082">
    <property type="entry name" value="HisKA"/>
    <property type="match status" value="1"/>
</dbReference>
<evidence type="ECO:0000313" key="10">
    <source>
        <dbReference type="Proteomes" id="UP001217485"/>
    </source>
</evidence>
<comment type="caution">
    <text evidence="9">The sequence shown here is derived from an EMBL/GenBank/DDBJ whole genome shotgun (WGS) entry which is preliminary data.</text>
</comment>
<dbReference type="SUPFAM" id="SSF47384">
    <property type="entry name" value="Homodimeric domain of signal transducing histidine kinase"/>
    <property type="match status" value="1"/>
</dbReference>
<keyword evidence="9" id="KW-0547">Nucleotide-binding</keyword>
<keyword evidence="3 4" id="KW-0597">Phosphoprotein</keyword>
<dbReference type="EMBL" id="JAQNDK010000002">
    <property type="protein sequence ID" value="MDC0679540.1"/>
    <property type="molecule type" value="Genomic_DNA"/>
</dbReference>
<dbReference type="InterPro" id="IPR004358">
    <property type="entry name" value="Sig_transdc_His_kin-like_C"/>
</dbReference>
<feature type="domain" description="PAC" evidence="8">
    <location>
        <begin position="202"/>
        <end position="254"/>
    </location>
</feature>
<dbReference type="PROSITE" id="PS50113">
    <property type="entry name" value="PAC"/>
    <property type="match status" value="1"/>
</dbReference>
<dbReference type="CDD" id="cd00130">
    <property type="entry name" value="PAS"/>
    <property type="match status" value="1"/>
</dbReference>
<dbReference type="InterPro" id="IPR000700">
    <property type="entry name" value="PAS-assoc_C"/>
</dbReference>
<comment type="catalytic activity">
    <reaction evidence="1">
        <text>ATP + protein L-histidine = ADP + protein N-phospho-L-histidine.</text>
        <dbReference type="EC" id="2.7.13.3"/>
    </reaction>
</comment>
<dbReference type="InterPro" id="IPR036097">
    <property type="entry name" value="HisK_dim/P_sf"/>
</dbReference>
<dbReference type="Pfam" id="PF00512">
    <property type="entry name" value="HisKA"/>
    <property type="match status" value="1"/>
</dbReference>
<name>A0ABT5C124_9BACT</name>
<gene>
    <name evidence="9" type="ORF">POL72_17480</name>
</gene>
<evidence type="ECO:0000259" key="6">
    <source>
        <dbReference type="PROSITE" id="PS50110"/>
    </source>
</evidence>
<feature type="domain" description="Response regulatory" evidence="6">
    <location>
        <begin position="517"/>
        <end position="635"/>
    </location>
</feature>
<keyword evidence="10" id="KW-1185">Reference proteome</keyword>
<dbReference type="PROSITE" id="PS50109">
    <property type="entry name" value="HIS_KIN"/>
    <property type="match status" value="1"/>
</dbReference>
<dbReference type="InterPro" id="IPR001610">
    <property type="entry name" value="PAC"/>
</dbReference>
<accession>A0ABT5C124</accession>
<reference evidence="9 10" key="1">
    <citation type="submission" date="2023-01" db="EMBL/GenBank/DDBJ databases">
        <title>Minimal conservation of predation-associated metabolite biosynthetic gene clusters underscores biosynthetic potential of Myxococcota including descriptions for ten novel species: Archangium lansinium sp. nov., Myxococcus landrumus sp. nov., Nannocystis bai.</title>
        <authorList>
            <person name="Ahearne A."/>
            <person name="Stevens C."/>
            <person name="Dowd S."/>
        </authorList>
    </citation>
    <scope>NUCLEOTIDE SEQUENCE [LARGE SCALE GENOMIC DNA]</scope>
    <source>
        <strain evidence="9 10">WIWO2</strain>
    </source>
</reference>
<evidence type="ECO:0000256" key="1">
    <source>
        <dbReference type="ARBA" id="ARBA00000085"/>
    </source>
</evidence>
<dbReference type="SUPFAM" id="SSF55874">
    <property type="entry name" value="ATPase domain of HSP90 chaperone/DNA topoisomerase II/histidine kinase"/>
    <property type="match status" value="1"/>
</dbReference>
<evidence type="ECO:0000256" key="2">
    <source>
        <dbReference type="ARBA" id="ARBA00012438"/>
    </source>
</evidence>
<dbReference type="InterPro" id="IPR011006">
    <property type="entry name" value="CheY-like_superfamily"/>
</dbReference>
<dbReference type="SMART" id="SM00388">
    <property type="entry name" value="HisKA"/>
    <property type="match status" value="1"/>
</dbReference>
<dbReference type="InterPro" id="IPR013655">
    <property type="entry name" value="PAS_fold_3"/>
</dbReference>
<feature type="modified residue" description="4-aspartylphosphate" evidence="4">
    <location>
        <position position="566"/>
    </location>
</feature>
<dbReference type="PRINTS" id="PR00344">
    <property type="entry name" value="BCTRLSENSOR"/>
</dbReference>
<dbReference type="SUPFAM" id="SSF55785">
    <property type="entry name" value="PYP-like sensor domain (PAS domain)"/>
    <property type="match status" value="1"/>
</dbReference>
<dbReference type="InterPro" id="IPR001789">
    <property type="entry name" value="Sig_transdc_resp-reg_receiver"/>
</dbReference>
<dbReference type="Pfam" id="PF08447">
    <property type="entry name" value="PAS_3"/>
    <property type="match status" value="1"/>
</dbReference>
<dbReference type="Pfam" id="PF02518">
    <property type="entry name" value="HATPase_c"/>
    <property type="match status" value="1"/>
</dbReference>
<dbReference type="Gene3D" id="1.10.287.130">
    <property type="match status" value="1"/>
</dbReference>
<feature type="domain" description="PAS" evidence="7">
    <location>
        <begin position="129"/>
        <end position="199"/>
    </location>
</feature>
<evidence type="ECO:0000259" key="7">
    <source>
        <dbReference type="PROSITE" id="PS50112"/>
    </source>
</evidence>
<dbReference type="SMART" id="SM00448">
    <property type="entry name" value="REC"/>
    <property type="match status" value="1"/>
</dbReference>
<dbReference type="InterPro" id="IPR005467">
    <property type="entry name" value="His_kinase_dom"/>
</dbReference>
<dbReference type="InterPro" id="IPR036890">
    <property type="entry name" value="HATPase_C_sf"/>
</dbReference>
<dbReference type="SUPFAM" id="SSF52172">
    <property type="entry name" value="CheY-like"/>
    <property type="match status" value="1"/>
</dbReference>
<evidence type="ECO:0000313" key="9">
    <source>
        <dbReference type="EMBL" id="MDC0679540.1"/>
    </source>
</evidence>
<dbReference type="Proteomes" id="UP001217485">
    <property type="component" value="Unassembled WGS sequence"/>
</dbReference>
<dbReference type="CDD" id="cd17580">
    <property type="entry name" value="REC_2_DhkD-like"/>
    <property type="match status" value="1"/>
</dbReference>
<dbReference type="EC" id="2.7.13.3" evidence="2"/>
<dbReference type="SMART" id="SM00086">
    <property type="entry name" value="PAC"/>
    <property type="match status" value="1"/>
</dbReference>
<dbReference type="InterPro" id="IPR003661">
    <property type="entry name" value="HisK_dim/P_dom"/>
</dbReference>
<sequence length="639" mass="69835">MKQQQEQLWLDDFIGGLPLPVLVLSPAGVATHENPAYRARFGPSADERSEIASALRGGHSSALRAALDGVSRAVPLGSISGAPFTGHYFPIRDASGAVAFVGILFVEERAAPVPAAPALTSEAHDIPEVERSLRRILDMMPQLVWSARPDGYHDFYNRRWYDYTGETPDATHGAGWNDQLHPDDQQRAWERWKRSVETGEDYQIEYRFRRADGAYRWFLGRALPTRDEAGRILRWFGTCTDVDDQKRLEQQRAEVLAQAEETSRLKDEFLAIVSHELRTPLTAILGWARMQRSRPELAPKAMEVIERNAEAQARLIEEILESSRIVTGKIRLYPRNASVNELVRTAVDAIRPAADAKAIGLQVRLDPGVGDIVCDPDRLQQVVTNLLVNAVKFTPGGGHVGLQTALRPGAVEVTVTDTGKGISATFLPYVFERFRQAEAATTRQHGGLGLGLAIVKYLVEIHGGTVRARSDGEGKGASFCVSLPVRAVALAARERSEVPSGIERPSVGTITRLDGLRVLVVDDEPDARELVTMVLREAGAQADETGSASAALEMMSRARPDVLVSDIAMPKQDGYALLRELRSRAPDLGGCVPALALTAFARPEDIVQARDAGFQLHLAKPVQPGELVAAVHRLARKGA</sequence>
<organism evidence="9 10">
    <name type="scientific">Sorangium atrum</name>
    <dbReference type="NCBI Taxonomy" id="2995308"/>
    <lineage>
        <taxon>Bacteria</taxon>
        <taxon>Pseudomonadati</taxon>
        <taxon>Myxococcota</taxon>
        <taxon>Polyangia</taxon>
        <taxon>Polyangiales</taxon>
        <taxon>Polyangiaceae</taxon>
        <taxon>Sorangium</taxon>
    </lineage>
</organism>
<keyword evidence="9" id="KW-0067">ATP-binding</keyword>
<dbReference type="PANTHER" id="PTHR43547:SF2">
    <property type="entry name" value="HYBRID SIGNAL TRANSDUCTION HISTIDINE KINASE C"/>
    <property type="match status" value="1"/>
</dbReference>
<dbReference type="Gene3D" id="3.30.565.10">
    <property type="entry name" value="Histidine kinase-like ATPase, C-terminal domain"/>
    <property type="match status" value="1"/>
</dbReference>
<dbReference type="InterPro" id="IPR000014">
    <property type="entry name" value="PAS"/>
</dbReference>
<dbReference type="NCBIfam" id="TIGR00229">
    <property type="entry name" value="sensory_box"/>
    <property type="match status" value="1"/>
</dbReference>
<dbReference type="PROSITE" id="PS50110">
    <property type="entry name" value="RESPONSE_REGULATORY"/>
    <property type="match status" value="1"/>
</dbReference>
<dbReference type="InterPro" id="IPR003594">
    <property type="entry name" value="HATPase_dom"/>
</dbReference>
<feature type="domain" description="Histidine kinase" evidence="5">
    <location>
        <begin position="272"/>
        <end position="487"/>
    </location>
</feature>
<proteinExistence type="predicted"/>
<dbReference type="PANTHER" id="PTHR43547">
    <property type="entry name" value="TWO-COMPONENT HISTIDINE KINASE"/>
    <property type="match status" value="1"/>
</dbReference>
<protein>
    <recommendedName>
        <fullName evidence="2">histidine kinase</fullName>
        <ecNumber evidence="2">2.7.13.3</ecNumber>
    </recommendedName>
</protein>
<dbReference type="Gene3D" id="3.30.450.20">
    <property type="entry name" value="PAS domain"/>
    <property type="match status" value="1"/>
</dbReference>